<accession>A0ABU5CNF3</accession>
<keyword evidence="5" id="KW-0210">Decarboxylase</keyword>
<keyword evidence="6" id="KW-0822">Tryptophan biosynthesis</keyword>
<evidence type="ECO:0000256" key="4">
    <source>
        <dbReference type="ARBA" id="ARBA00022605"/>
    </source>
</evidence>
<evidence type="ECO:0000259" key="9">
    <source>
        <dbReference type="Pfam" id="PF00218"/>
    </source>
</evidence>
<keyword evidence="11" id="KW-1185">Reference proteome</keyword>
<evidence type="ECO:0000313" key="11">
    <source>
        <dbReference type="Proteomes" id="UP001228376"/>
    </source>
</evidence>
<comment type="caution">
    <text evidence="10">The sequence shown here is derived from an EMBL/GenBank/DDBJ whole genome shotgun (WGS) entry which is preliminary data.</text>
</comment>
<dbReference type="Pfam" id="PF00218">
    <property type="entry name" value="IGPS"/>
    <property type="match status" value="1"/>
</dbReference>
<organism evidence="10 11">
    <name type="scientific">Tigheibacillus jepli</name>
    <dbReference type="NCBI Taxonomy" id="3035914"/>
    <lineage>
        <taxon>Bacteria</taxon>
        <taxon>Bacillati</taxon>
        <taxon>Bacillota</taxon>
        <taxon>Bacilli</taxon>
        <taxon>Bacillales</taxon>
        <taxon>Bacillaceae</taxon>
        <taxon>Tigheibacillus</taxon>
    </lineage>
</organism>
<name>A0ABU5CNF3_9BACI</name>
<protein>
    <recommendedName>
        <fullName evidence="3">indole-3-glycerol-phosphate synthase</fullName>
        <ecNumber evidence="3">4.1.1.48</ecNumber>
    </recommendedName>
</protein>
<evidence type="ECO:0000256" key="7">
    <source>
        <dbReference type="ARBA" id="ARBA00023141"/>
    </source>
</evidence>
<comment type="catalytic activity">
    <reaction evidence="1">
        <text>1-(2-carboxyphenylamino)-1-deoxy-D-ribulose 5-phosphate + H(+) = (1S,2R)-1-C-(indol-3-yl)glycerol 3-phosphate + CO2 + H2O</text>
        <dbReference type="Rhea" id="RHEA:23476"/>
        <dbReference type="ChEBI" id="CHEBI:15377"/>
        <dbReference type="ChEBI" id="CHEBI:15378"/>
        <dbReference type="ChEBI" id="CHEBI:16526"/>
        <dbReference type="ChEBI" id="CHEBI:58613"/>
        <dbReference type="ChEBI" id="CHEBI:58866"/>
        <dbReference type="EC" id="4.1.1.48"/>
    </reaction>
</comment>
<dbReference type="InterPro" id="IPR001468">
    <property type="entry name" value="Indole-3-GlycerolPSynthase_CS"/>
</dbReference>
<proteinExistence type="predicted"/>
<feature type="domain" description="Indole-3-glycerol phosphate synthase" evidence="9">
    <location>
        <begin position="4"/>
        <end position="197"/>
    </location>
</feature>
<evidence type="ECO:0000256" key="6">
    <source>
        <dbReference type="ARBA" id="ARBA00022822"/>
    </source>
</evidence>
<gene>
    <name evidence="10" type="ORF">P5G51_018055</name>
</gene>
<evidence type="ECO:0000256" key="5">
    <source>
        <dbReference type="ARBA" id="ARBA00022793"/>
    </source>
</evidence>
<dbReference type="InterPro" id="IPR013785">
    <property type="entry name" value="Aldolase_TIM"/>
</dbReference>
<dbReference type="EC" id="4.1.1.48" evidence="3"/>
<sequence length="203" mass="22208">MAILNEILQAKQKEVAVLKRQPPKENSTVLKRVPKIADTFAASSTMNIIAEIKRASPSKGAINLALDPVSQAKQYEANGACAISVLTDQTFFKGSMADLRAIRSAVGLPILCKDFIIDPVQIDHAKANGATIILLIAAALTASQFADLYQYAVARNLEVLCEVHNLEELKLVQKLHPPIIGINNRDLNDFHVDLKQPEKSFLL</sequence>
<comment type="pathway">
    <text evidence="2">Amino-acid biosynthesis; L-tryptophan biosynthesis; L-tryptophan from chorismate: step 4/5.</text>
</comment>
<evidence type="ECO:0000256" key="1">
    <source>
        <dbReference type="ARBA" id="ARBA00001633"/>
    </source>
</evidence>
<dbReference type="Gene3D" id="3.20.20.70">
    <property type="entry name" value="Aldolase class I"/>
    <property type="match status" value="1"/>
</dbReference>
<dbReference type="CDD" id="cd00331">
    <property type="entry name" value="IGPS"/>
    <property type="match status" value="1"/>
</dbReference>
<reference evidence="10 11" key="1">
    <citation type="submission" date="2023-10" db="EMBL/GenBank/DDBJ databases">
        <title>179-bfca-hs.</title>
        <authorList>
            <person name="Miliotis G."/>
            <person name="Sengupta P."/>
            <person name="Hameed A."/>
            <person name="Chuvochina M."/>
            <person name="Mcdonagh F."/>
            <person name="Simpson A.C."/>
            <person name="Singh N.K."/>
            <person name="Rekha P.D."/>
            <person name="Raman K."/>
            <person name="Hugenholtz P."/>
            <person name="Venkateswaran K."/>
        </authorList>
    </citation>
    <scope>NUCLEOTIDE SEQUENCE [LARGE SCALE GENOMIC DNA]</scope>
    <source>
        <strain evidence="10 11">179-BFC-A-HS</strain>
    </source>
</reference>
<dbReference type="Proteomes" id="UP001228376">
    <property type="component" value="Unassembled WGS sequence"/>
</dbReference>
<dbReference type="PANTHER" id="PTHR22854">
    <property type="entry name" value="TRYPTOPHAN BIOSYNTHESIS PROTEIN"/>
    <property type="match status" value="1"/>
</dbReference>
<keyword evidence="8 10" id="KW-0456">Lyase</keyword>
<keyword evidence="7" id="KW-0057">Aromatic amino acid biosynthesis</keyword>
<dbReference type="SUPFAM" id="SSF51366">
    <property type="entry name" value="Ribulose-phoshate binding barrel"/>
    <property type="match status" value="1"/>
</dbReference>
<evidence type="ECO:0000256" key="8">
    <source>
        <dbReference type="ARBA" id="ARBA00023239"/>
    </source>
</evidence>
<dbReference type="InterPro" id="IPR045186">
    <property type="entry name" value="Indole-3-glycerol_P_synth"/>
</dbReference>
<evidence type="ECO:0000256" key="3">
    <source>
        <dbReference type="ARBA" id="ARBA00012362"/>
    </source>
</evidence>
<dbReference type="PANTHER" id="PTHR22854:SF2">
    <property type="entry name" value="INDOLE-3-GLYCEROL-PHOSPHATE SYNTHASE"/>
    <property type="match status" value="1"/>
</dbReference>
<evidence type="ECO:0000256" key="2">
    <source>
        <dbReference type="ARBA" id="ARBA00004696"/>
    </source>
</evidence>
<dbReference type="InterPro" id="IPR011060">
    <property type="entry name" value="RibuloseP-bd_barrel"/>
</dbReference>
<keyword evidence="4" id="KW-0028">Amino-acid biosynthesis</keyword>
<dbReference type="PROSITE" id="PS00614">
    <property type="entry name" value="IGPS"/>
    <property type="match status" value="1"/>
</dbReference>
<evidence type="ECO:0000313" key="10">
    <source>
        <dbReference type="EMBL" id="MDY0406990.1"/>
    </source>
</evidence>
<dbReference type="EMBL" id="JAROCA020000003">
    <property type="protein sequence ID" value="MDY0406990.1"/>
    <property type="molecule type" value="Genomic_DNA"/>
</dbReference>
<dbReference type="GO" id="GO:0004425">
    <property type="term" value="F:indole-3-glycerol-phosphate synthase activity"/>
    <property type="evidence" value="ECO:0007669"/>
    <property type="project" value="UniProtKB-EC"/>
</dbReference>
<dbReference type="InterPro" id="IPR013798">
    <property type="entry name" value="Indole-3-glycerol_P_synth_dom"/>
</dbReference>